<dbReference type="OrthoDB" id="2526284at2759"/>
<evidence type="ECO:0000256" key="3">
    <source>
        <dbReference type="ARBA" id="ARBA00022676"/>
    </source>
</evidence>
<evidence type="ECO:0008006" key="9">
    <source>
        <dbReference type="Google" id="ProtNLM"/>
    </source>
</evidence>
<dbReference type="GO" id="GO:0016757">
    <property type="term" value="F:glycosyltransferase activity"/>
    <property type="evidence" value="ECO:0007669"/>
    <property type="project" value="UniProtKB-KW"/>
</dbReference>
<protein>
    <recommendedName>
        <fullName evidence="9">Glycosyltransferase family 92 protein</fullName>
    </recommendedName>
</protein>
<evidence type="ECO:0000256" key="6">
    <source>
        <dbReference type="SAM" id="Phobius"/>
    </source>
</evidence>
<keyword evidence="4" id="KW-0808">Transferase</keyword>
<keyword evidence="8" id="KW-1185">Reference proteome</keyword>
<organism evidence="7 8">
    <name type="scientific">Reticulomyxa filosa</name>
    <dbReference type="NCBI Taxonomy" id="46433"/>
    <lineage>
        <taxon>Eukaryota</taxon>
        <taxon>Sar</taxon>
        <taxon>Rhizaria</taxon>
        <taxon>Retaria</taxon>
        <taxon>Foraminifera</taxon>
        <taxon>Monothalamids</taxon>
        <taxon>Reticulomyxidae</taxon>
        <taxon>Reticulomyxa</taxon>
    </lineage>
</organism>
<dbReference type="EMBL" id="ASPP01011979">
    <property type="protein sequence ID" value="ETO21058.1"/>
    <property type="molecule type" value="Genomic_DNA"/>
</dbReference>
<comment type="caution">
    <text evidence="7">The sequence shown here is derived from an EMBL/GenBank/DDBJ whole genome shotgun (WGS) entry which is preliminary data.</text>
</comment>
<evidence type="ECO:0000256" key="2">
    <source>
        <dbReference type="ARBA" id="ARBA00007647"/>
    </source>
</evidence>
<evidence type="ECO:0000256" key="4">
    <source>
        <dbReference type="ARBA" id="ARBA00022679"/>
    </source>
</evidence>
<reference evidence="7 8" key="1">
    <citation type="journal article" date="2013" name="Curr. Biol.">
        <title>The Genome of the Foraminiferan Reticulomyxa filosa.</title>
        <authorList>
            <person name="Glockner G."/>
            <person name="Hulsmann N."/>
            <person name="Schleicher M."/>
            <person name="Noegel A.A."/>
            <person name="Eichinger L."/>
            <person name="Gallinger C."/>
            <person name="Pawlowski J."/>
            <person name="Sierra R."/>
            <person name="Euteneuer U."/>
            <person name="Pillet L."/>
            <person name="Moustafa A."/>
            <person name="Platzer M."/>
            <person name="Groth M."/>
            <person name="Szafranski K."/>
            <person name="Schliwa M."/>
        </authorList>
    </citation>
    <scope>NUCLEOTIDE SEQUENCE [LARGE SCALE GENOMIC DNA]</scope>
</reference>
<dbReference type="InterPro" id="IPR008166">
    <property type="entry name" value="Glyco_transf_92"/>
</dbReference>
<dbReference type="Proteomes" id="UP000023152">
    <property type="component" value="Unassembled WGS sequence"/>
</dbReference>
<gene>
    <name evidence="7" type="ORF">RFI_16146</name>
</gene>
<evidence type="ECO:0000313" key="7">
    <source>
        <dbReference type="EMBL" id="ETO21058.1"/>
    </source>
</evidence>
<evidence type="ECO:0000256" key="1">
    <source>
        <dbReference type="ARBA" id="ARBA00004370"/>
    </source>
</evidence>
<accession>X6N540</accession>
<dbReference type="GO" id="GO:0016020">
    <property type="term" value="C:membrane"/>
    <property type="evidence" value="ECO:0007669"/>
    <property type="project" value="UniProtKB-SubCell"/>
</dbReference>
<proteinExistence type="inferred from homology"/>
<comment type="subcellular location">
    <subcellularLocation>
        <location evidence="1">Membrane</location>
    </subcellularLocation>
</comment>
<keyword evidence="6" id="KW-1133">Transmembrane helix</keyword>
<comment type="similarity">
    <text evidence="2">Belongs to the glycosyltransferase 92 family.</text>
</comment>
<feature type="transmembrane region" description="Helical" evidence="6">
    <location>
        <begin position="150"/>
        <end position="168"/>
    </location>
</feature>
<dbReference type="AlphaFoldDB" id="X6N540"/>
<keyword evidence="3" id="KW-0328">Glycosyltransferase</keyword>
<sequence length="190" mass="23138">MFEEYLSHYSIDQNKTFPFWNLTLFLYVALPDNEHFAFQYLRYLRSVISRLLRSKFPSSLSDSSPDSNFSSNSSDLFRTNINIHVYGWRTPETGKGIWYFAKELIWNDCLARHMRDYRYLMFIDIDDFIVLNRSVSSFSAFHYFMTVHQLQIVTFYWEVLFFFFFLSLKCPKKKKINLYTHMYIFVYVYN</sequence>
<evidence type="ECO:0000313" key="8">
    <source>
        <dbReference type="Proteomes" id="UP000023152"/>
    </source>
</evidence>
<name>X6N540_RETFI</name>
<dbReference type="Pfam" id="PF01697">
    <property type="entry name" value="Glyco_transf_92"/>
    <property type="match status" value="1"/>
</dbReference>
<keyword evidence="5 6" id="KW-0472">Membrane</keyword>
<keyword evidence="6" id="KW-0812">Transmembrane</keyword>
<evidence type="ECO:0000256" key="5">
    <source>
        <dbReference type="ARBA" id="ARBA00023136"/>
    </source>
</evidence>